<proteinExistence type="predicted"/>
<keyword evidence="1" id="KW-1133">Transmembrane helix</keyword>
<name>A0A9Q0S1V2_9DIPT</name>
<evidence type="ECO:0000313" key="2">
    <source>
        <dbReference type="EMBL" id="KAJ6640278.1"/>
    </source>
</evidence>
<evidence type="ECO:0000256" key="1">
    <source>
        <dbReference type="SAM" id="Phobius"/>
    </source>
</evidence>
<keyword evidence="1" id="KW-0472">Membrane</keyword>
<reference evidence="2" key="1">
    <citation type="submission" date="2022-07" db="EMBL/GenBank/DDBJ databases">
        <authorList>
            <person name="Trinca V."/>
            <person name="Uliana J.V.C."/>
            <person name="Torres T.T."/>
            <person name="Ward R.J."/>
            <person name="Monesi N."/>
        </authorList>
    </citation>
    <scope>NUCLEOTIDE SEQUENCE</scope>
    <source>
        <strain evidence="2">HSMRA1968</strain>
        <tissue evidence="2">Whole embryos</tissue>
    </source>
</reference>
<evidence type="ECO:0000313" key="3">
    <source>
        <dbReference type="Proteomes" id="UP001151699"/>
    </source>
</evidence>
<accession>A0A9Q0S1V2</accession>
<dbReference type="AlphaFoldDB" id="A0A9Q0S1V2"/>
<gene>
    <name evidence="2" type="ORF">Bhyg_13028</name>
</gene>
<protein>
    <recommendedName>
        <fullName evidence="4">Transmembrane protein</fullName>
    </recommendedName>
</protein>
<dbReference type="Proteomes" id="UP001151699">
    <property type="component" value="Chromosome X"/>
</dbReference>
<feature type="transmembrane region" description="Helical" evidence="1">
    <location>
        <begin position="40"/>
        <end position="58"/>
    </location>
</feature>
<comment type="caution">
    <text evidence="2">The sequence shown here is derived from an EMBL/GenBank/DDBJ whole genome shotgun (WGS) entry which is preliminary data.</text>
</comment>
<organism evidence="2 3">
    <name type="scientific">Pseudolycoriella hygida</name>
    <dbReference type="NCBI Taxonomy" id="35572"/>
    <lineage>
        <taxon>Eukaryota</taxon>
        <taxon>Metazoa</taxon>
        <taxon>Ecdysozoa</taxon>
        <taxon>Arthropoda</taxon>
        <taxon>Hexapoda</taxon>
        <taxon>Insecta</taxon>
        <taxon>Pterygota</taxon>
        <taxon>Neoptera</taxon>
        <taxon>Endopterygota</taxon>
        <taxon>Diptera</taxon>
        <taxon>Nematocera</taxon>
        <taxon>Sciaroidea</taxon>
        <taxon>Sciaridae</taxon>
        <taxon>Pseudolycoriella</taxon>
    </lineage>
</organism>
<keyword evidence="3" id="KW-1185">Reference proteome</keyword>
<dbReference type="EMBL" id="WJQU01000003">
    <property type="protein sequence ID" value="KAJ6640278.1"/>
    <property type="molecule type" value="Genomic_DNA"/>
</dbReference>
<evidence type="ECO:0008006" key="4">
    <source>
        <dbReference type="Google" id="ProtNLM"/>
    </source>
</evidence>
<sequence length="95" mass="11093">MRRMKRKENIFKCEENVSKKISLFFMPQHNIAASSKMAKLIKFISSVLLIIVLIFISMPTSGHKMARVQYDKAESRFVFDAVRVVEESETQRQPK</sequence>
<keyword evidence="1" id="KW-0812">Transmembrane</keyword>